<dbReference type="InterPro" id="IPR036278">
    <property type="entry name" value="Sialidase_sf"/>
</dbReference>
<dbReference type="Gene3D" id="2.120.10.10">
    <property type="match status" value="1"/>
</dbReference>
<organism evidence="3 4">
    <name type="scientific">Trypanosoma cruzi marinkellei</name>
    <dbReference type="NCBI Taxonomy" id="85056"/>
    <lineage>
        <taxon>Eukaryota</taxon>
        <taxon>Discoba</taxon>
        <taxon>Euglenozoa</taxon>
        <taxon>Kinetoplastea</taxon>
        <taxon>Metakinetoplastina</taxon>
        <taxon>Trypanosomatida</taxon>
        <taxon>Trypanosomatidae</taxon>
        <taxon>Trypanosoma</taxon>
        <taxon>Schizotrypanum</taxon>
    </lineage>
</organism>
<dbReference type="EMBL" id="AHKC01011203">
    <property type="protein sequence ID" value="EKF30969.1"/>
    <property type="molecule type" value="Genomic_DNA"/>
</dbReference>
<sequence length="264" mass="28487">MAAFFEGQILKNLGAQLIRRMCSDFVAGYLDSAWNFPVLFGEANKGTWRAHTVLVAAEGKRSLGGLLRPTTTTNGNGVFLLVGSSDVSNAGGYLRWGSLDLKLVVAEVTDSMDSGQSEGIRWKEPTSPPKPFLENGHKDELKDFCGSGVSGVRMGDGKLVFPLMAKNINHDFLSMIIYLKDNSSNWALSVGAHSADCGEPRITEWEGSLLVATRCHGGDGLCTNCVRWGERGRGSSGHFRACGRRHMKTLSSQIGLLGPSSPEH</sequence>
<evidence type="ECO:0000313" key="3">
    <source>
        <dbReference type="EMBL" id="EKF30969.1"/>
    </source>
</evidence>
<feature type="region of interest" description="Disordered" evidence="1">
    <location>
        <begin position="115"/>
        <end position="134"/>
    </location>
</feature>
<keyword evidence="4" id="KW-1185">Reference proteome</keyword>
<dbReference type="AlphaFoldDB" id="K2MYV4"/>
<dbReference type="InterPro" id="IPR011040">
    <property type="entry name" value="Sialidase"/>
</dbReference>
<name>K2MYV4_TRYCR</name>
<accession>K2MYV4</accession>
<comment type="caution">
    <text evidence="3">The sequence shown here is derived from an EMBL/GenBank/DDBJ whole genome shotgun (WGS) entry which is preliminary data.</text>
</comment>
<evidence type="ECO:0000259" key="2">
    <source>
        <dbReference type="Pfam" id="PF13859"/>
    </source>
</evidence>
<protein>
    <submittedName>
        <fullName evidence="3">Trans-sialidase, putative</fullName>
    </submittedName>
</protein>
<feature type="domain" description="Sialidase" evidence="2">
    <location>
        <begin position="43"/>
        <end position="218"/>
    </location>
</feature>
<proteinExistence type="predicted"/>
<dbReference type="CDD" id="cd15482">
    <property type="entry name" value="Sialidase_non-viral"/>
    <property type="match status" value="1"/>
</dbReference>
<evidence type="ECO:0000313" key="4">
    <source>
        <dbReference type="Proteomes" id="UP000007350"/>
    </source>
</evidence>
<dbReference type="Pfam" id="PF13859">
    <property type="entry name" value="BNR_3"/>
    <property type="match status" value="1"/>
</dbReference>
<dbReference type="SUPFAM" id="SSF50939">
    <property type="entry name" value="Sialidases"/>
    <property type="match status" value="1"/>
</dbReference>
<evidence type="ECO:0000256" key="1">
    <source>
        <dbReference type="SAM" id="MobiDB-lite"/>
    </source>
</evidence>
<gene>
    <name evidence="3" type="ORF">MOQ_005197</name>
</gene>
<dbReference type="Proteomes" id="UP000007350">
    <property type="component" value="Unassembled WGS sequence"/>
</dbReference>
<reference evidence="3 4" key="1">
    <citation type="journal article" date="2012" name="BMC Genomics">
        <title>Comparative genomic analysis of human infective Trypanosoma cruzi lineages with the bat-restricted subspecies T. cruzi marinkellei.</title>
        <authorList>
            <person name="Franzen O."/>
            <person name="Talavera-Lopez C."/>
            <person name="Ochaya S."/>
            <person name="Butler C.E."/>
            <person name="Messenger L.A."/>
            <person name="Lewis M.D."/>
            <person name="Llewellyn M.S."/>
            <person name="Marinkelle C.J."/>
            <person name="Tyler K.M."/>
            <person name="Miles M.A."/>
            <person name="Andersson B."/>
        </authorList>
    </citation>
    <scope>NUCLEOTIDE SEQUENCE [LARGE SCALE GENOMIC DNA]</scope>
    <source>
        <strain evidence="3 4">B7</strain>
    </source>
</reference>